<dbReference type="GO" id="GO:0009085">
    <property type="term" value="P:lysine biosynthetic process"/>
    <property type="evidence" value="ECO:0007669"/>
    <property type="project" value="UniProtKB-KW"/>
</dbReference>
<dbReference type="EMBL" id="RCOS01000050">
    <property type="protein sequence ID" value="RSN76892.1"/>
    <property type="molecule type" value="Genomic_DNA"/>
</dbReference>
<evidence type="ECO:0000256" key="4">
    <source>
        <dbReference type="ARBA" id="ARBA00023154"/>
    </source>
</evidence>
<gene>
    <name evidence="6" type="ORF">D6D85_03385</name>
</gene>
<dbReference type="Gene3D" id="3.90.1150.10">
    <property type="entry name" value="Aspartate Aminotransferase, domain 1"/>
    <property type="match status" value="1"/>
</dbReference>
<dbReference type="Gene3D" id="3.40.640.10">
    <property type="entry name" value="Type I PLP-dependent aspartate aminotransferase-like (Major domain)"/>
    <property type="match status" value="1"/>
</dbReference>
<evidence type="ECO:0000313" key="6">
    <source>
        <dbReference type="EMBL" id="RSN76892.1"/>
    </source>
</evidence>
<dbReference type="InterPro" id="IPR050103">
    <property type="entry name" value="Class-III_PLP-dep_AT"/>
</dbReference>
<evidence type="ECO:0000256" key="1">
    <source>
        <dbReference type="ARBA" id="ARBA00001933"/>
    </source>
</evidence>
<organism evidence="6 7">
    <name type="scientific">Candidatus Methanodesulfokora washburnensis</name>
    <dbReference type="NCBI Taxonomy" id="2478471"/>
    <lineage>
        <taxon>Archaea</taxon>
        <taxon>Thermoproteota</taxon>
        <taxon>Candidatus Korarchaeia</taxon>
        <taxon>Candidatus Korarchaeia incertae sedis</taxon>
        <taxon>Candidatus Methanodesulfokora</taxon>
    </lineage>
</organism>
<dbReference type="RefSeq" id="WP_125670644.1">
    <property type="nucleotide sequence ID" value="NZ_RCOS01000050.1"/>
</dbReference>
<keyword evidence="6" id="KW-0032">Aminotransferase</keyword>
<dbReference type="SUPFAM" id="SSF53383">
    <property type="entry name" value="PLP-dependent transferases"/>
    <property type="match status" value="1"/>
</dbReference>
<evidence type="ECO:0000256" key="3">
    <source>
        <dbReference type="ARBA" id="ARBA00022898"/>
    </source>
</evidence>
<dbReference type="CDD" id="cd00610">
    <property type="entry name" value="OAT_like"/>
    <property type="match status" value="1"/>
</dbReference>
<proteinExistence type="inferred from homology"/>
<reference evidence="6 7" key="1">
    <citation type="submission" date="2018-10" db="EMBL/GenBank/DDBJ databases">
        <title>Co-occurring genomic capacity for anaerobic methane metabolism and dissimilatory sulfite reduction discovered in the Korarchaeota.</title>
        <authorList>
            <person name="Mckay L.J."/>
            <person name="Dlakic M."/>
            <person name="Fields M.W."/>
            <person name="Delmont T.O."/>
            <person name="Eren A.M."/>
            <person name="Jay Z.J."/>
            <person name="Klingelsmith K.B."/>
            <person name="Rusch D.B."/>
            <person name="Inskeep W.P."/>
        </authorList>
    </citation>
    <scope>NUCLEOTIDE SEQUENCE [LARGE SCALE GENOMIC DNA]</scope>
    <source>
        <strain evidence="6 7">MDKW</strain>
    </source>
</reference>
<keyword evidence="3 5" id="KW-0663">Pyridoxal phosphate</keyword>
<sequence>MSEDLTGLRKLTNKKIDKSLEIVAKDKKYLARAIGLKYFPLVVARADGSKVWDMDGNEYIDFLTSAAVYNVGHRNPRVVKAIKEQVDKFLNYTVVYLYAEPCVKLAEKLISITPGNFDKKVTYGFSGSDGVDSAVKVARAYTRRRFILSFYGSYHGMTYGALSTTGIVSENLKASVFPLAGIEYAHFPDPYRNKWGIDGYEHPDELTSRALKEIEDKIKEHASDVAGLLVEPIQGDAGVVVPPAEFIKGIRELADTYGFSLIDEEVQTGIGRTGKFWAIEHFNVVPDILVSAKALGGGMPISAVIGRSDMMDSVPSPLLVFTHAGHAVSASAALATIEAVEDEKLVDRASETGEYIIRRLREMQDKFDIIGDVRGKGLLIGVEIVRKGKEPDRQGALKICWRAWEKGLILISFGRNGNVLRIAPPLNISKEDVDRALDIIESSIREFLEGKIPDGVLDYLKGW</sequence>
<dbReference type="FunFam" id="3.40.640.10:FF:000004">
    <property type="entry name" value="Acetylornithine aminotransferase"/>
    <property type="match status" value="1"/>
</dbReference>
<dbReference type="PIRSF" id="PIRSF000521">
    <property type="entry name" value="Transaminase_4ab_Lys_Orn"/>
    <property type="match status" value="1"/>
</dbReference>
<dbReference type="InterPro" id="IPR015422">
    <property type="entry name" value="PyrdxlP-dep_Trfase_small"/>
</dbReference>
<keyword evidence="7" id="KW-1185">Reference proteome</keyword>
<keyword evidence="4" id="KW-0028">Amino-acid biosynthesis</keyword>
<dbReference type="GO" id="GO:0042802">
    <property type="term" value="F:identical protein binding"/>
    <property type="evidence" value="ECO:0007669"/>
    <property type="project" value="TreeGrafter"/>
</dbReference>
<dbReference type="AlphaFoldDB" id="A0A3R9R800"/>
<dbReference type="PANTHER" id="PTHR11986:SF58">
    <property type="entry name" value="LEUCINE_METHIONINE RACEMASE"/>
    <property type="match status" value="1"/>
</dbReference>
<dbReference type="GO" id="GO:0008483">
    <property type="term" value="F:transaminase activity"/>
    <property type="evidence" value="ECO:0007669"/>
    <property type="project" value="UniProtKB-KW"/>
</dbReference>
<evidence type="ECO:0000256" key="5">
    <source>
        <dbReference type="RuleBase" id="RU003560"/>
    </source>
</evidence>
<comment type="similarity">
    <text evidence="2 5">Belongs to the class-III pyridoxal-phosphate-dependent aminotransferase family.</text>
</comment>
<dbReference type="OrthoDB" id="6534at2157"/>
<dbReference type="PANTHER" id="PTHR11986">
    <property type="entry name" value="AMINOTRANSFERASE CLASS III"/>
    <property type="match status" value="1"/>
</dbReference>
<dbReference type="GO" id="GO:0030170">
    <property type="term" value="F:pyridoxal phosphate binding"/>
    <property type="evidence" value="ECO:0007669"/>
    <property type="project" value="InterPro"/>
</dbReference>
<comment type="cofactor">
    <cofactor evidence="1">
        <name>pyridoxal 5'-phosphate</name>
        <dbReference type="ChEBI" id="CHEBI:597326"/>
    </cofactor>
</comment>
<dbReference type="InterPro" id="IPR005814">
    <property type="entry name" value="Aminotrans_3"/>
</dbReference>
<name>A0A3R9R800_9CREN</name>
<protein>
    <submittedName>
        <fullName evidence="6">Aspartate aminotransferase family protein</fullName>
    </submittedName>
</protein>
<accession>A0A3R9R800</accession>
<evidence type="ECO:0000313" key="7">
    <source>
        <dbReference type="Proteomes" id="UP000277582"/>
    </source>
</evidence>
<dbReference type="InterPro" id="IPR015424">
    <property type="entry name" value="PyrdxlP-dep_Trfase"/>
</dbReference>
<comment type="caution">
    <text evidence="6">The sequence shown here is derived from an EMBL/GenBank/DDBJ whole genome shotgun (WGS) entry which is preliminary data.</text>
</comment>
<dbReference type="Pfam" id="PF00202">
    <property type="entry name" value="Aminotran_3"/>
    <property type="match status" value="1"/>
</dbReference>
<keyword evidence="6" id="KW-0808">Transferase</keyword>
<keyword evidence="4" id="KW-0457">Lysine biosynthesis</keyword>
<dbReference type="Proteomes" id="UP000277582">
    <property type="component" value="Unassembled WGS sequence"/>
</dbReference>
<evidence type="ECO:0000256" key="2">
    <source>
        <dbReference type="ARBA" id="ARBA00008954"/>
    </source>
</evidence>
<dbReference type="InterPro" id="IPR015421">
    <property type="entry name" value="PyrdxlP-dep_Trfase_major"/>
</dbReference>